<keyword evidence="2 5" id="KW-0812">Transmembrane</keyword>
<dbReference type="EMBL" id="JAWDGP010007809">
    <property type="protein sequence ID" value="KAK3704046.1"/>
    <property type="molecule type" value="Genomic_DNA"/>
</dbReference>
<dbReference type="AlphaFoldDB" id="A0AAE0XRH8"/>
<dbReference type="InterPro" id="IPR020846">
    <property type="entry name" value="MFS_dom"/>
</dbReference>
<dbReference type="Proteomes" id="UP001283361">
    <property type="component" value="Unassembled WGS sequence"/>
</dbReference>
<feature type="non-terminal residue" evidence="7">
    <location>
        <position position="1"/>
    </location>
</feature>
<sequence>MLSLKKAKTMEYEEILAGVGKMGRYQVYLFILAIVACSNAGIHLFNIVFTMGMPRYRCAVPGLMNDTFDIQNEAHAQQINATIPFDSAKGSYSKCYHYLTRVDKSLEQTWNFTSPETQSCSRWVYSTDVFASSIVSELNLVCGRQIYMSHANMLGMAGIMVMSMVSGPLSDRWGRKKLFIFHNWIQLIASIATVFVKSEISFLILRFVEVGSGMASFMCLYGLVTEISAPSGRVLGTSINMVGWNVGMLAVILVAFFVREWKTLQLILTAPLVLTALTFPLLIPESPKWLLSRKRYSEAHAILQTIAKVNGNSLPEEVDLAGGKEESSHKSAGIVRGLILLFKSPILTVRLIILAISWAVNAMVYYGIGLNVSFVIPGDIYINFFVITMISVVFLPPAAWILHRNGRKILLCVCMVLGGSLCIGTIFSTFG</sequence>
<feature type="transmembrane region" description="Helical" evidence="5">
    <location>
        <begin position="202"/>
        <end position="223"/>
    </location>
</feature>
<dbReference type="GO" id="GO:0022857">
    <property type="term" value="F:transmembrane transporter activity"/>
    <property type="evidence" value="ECO:0007669"/>
    <property type="project" value="InterPro"/>
</dbReference>
<feature type="transmembrane region" description="Helical" evidence="5">
    <location>
        <begin position="178"/>
        <end position="196"/>
    </location>
</feature>
<evidence type="ECO:0000256" key="1">
    <source>
        <dbReference type="ARBA" id="ARBA00004141"/>
    </source>
</evidence>
<evidence type="ECO:0000256" key="4">
    <source>
        <dbReference type="ARBA" id="ARBA00023136"/>
    </source>
</evidence>
<feature type="transmembrane region" description="Helical" evidence="5">
    <location>
        <begin position="27"/>
        <end position="49"/>
    </location>
</feature>
<proteinExistence type="predicted"/>
<keyword evidence="8" id="KW-1185">Reference proteome</keyword>
<gene>
    <name evidence="7" type="ORF">RRG08_049003</name>
</gene>
<keyword evidence="3 5" id="KW-1133">Transmembrane helix</keyword>
<keyword evidence="4 5" id="KW-0472">Membrane</keyword>
<reference evidence="7" key="1">
    <citation type="journal article" date="2023" name="G3 (Bethesda)">
        <title>A reference genome for the long-term kleptoplast-retaining sea slug Elysia crispata morphotype clarki.</title>
        <authorList>
            <person name="Eastman K.E."/>
            <person name="Pendleton A.L."/>
            <person name="Shaikh M.A."/>
            <person name="Suttiyut T."/>
            <person name="Ogas R."/>
            <person name="Tomko P."/>
            <person name="Gavelis G."/>
            <person name="Widhalm J.R."/>
            <person name="Wisecaver J.H."/>
        </authorList>
    </citation>
    <scope>NUCLEOTIDE SEQUENCE</scope>
    <source>
        <strain evidence="7">ECLA1</strain>
    </source>
</reference>
<feature type="transmembrane region" description="Helical" evidence="5">
    <location>
        <begin position="347"/>
        <end position="368"/>
    </location>
</feature>
<name>A0AAE0XRH8_9GAST</name>
<evidence type="ECO:0000256" key="2">
    <source>
        <dbReference type="ARBA" id="ARBA00022692"/>
    </source>
</evidence>
<evidence type="ECO:0000313" key="8">
    <source>
        <dbReference type="Proteomes" id="UP001283361"/>
    </source>
</evidence>
<dbReference type="InterPro" id="IPR005828">
    <property type="entry name" value="MFS_sugar_transport-like"/>
</dbReference>
<dbReference type="InterPro" id="IPR036259">
    <property type="entry name" value="MFS_trans_sf"/>
</dbReference>
<evidence type="ECO:0000256" key="5">
    <source>
        <dbReference type="SAM" id="Phobius"/>
    </source>
</evidence>
<dbReference type="Pfam" id="PF00083">
    <property type="entry name" value="Sugar_tr"/>
    <property type="match status" value="1"/>
</dbReference>
<evidence type="ECO:0000259" key="6">
    <source>
        <dbReference type="PROSITE" id="PS50850"/>
    </source>
</evidence>
<feature type="transmembrane region" description="Helical" evidence="5">
    <location>
        <begin position="380"/>
        <end position="402"/>
    </location>
</feature>
<dbReference type="GO" id="GO:0016020">
    <property type="term" value="C:membrane"/>
    <property type="evidence" value="ECO:0007669"/>
    <property type="project" value="UniProtKB-SubCell"/>
</dbReference>
<dbReference type="PROSITE" id="PS50850">
    <property type="entry name" value="MFS"/>
    <property type="match status" value="1"/>
</dbReference>
<protein>
    <recommendedName>
        <fullName evidence="6">Major facilitator superfamily (MFS) profile domain-containing protein</fullName>
    </recommendedName>
</protein>
<evidence type="ECO:0000313" key="7">
    <source>
        <dbReference type="EMBL" id="KAK3704046.1"/>
    </source>
</evidence>
<feature type="transmembrane region" description="Helical" evidence="5">
    <location>
        <begin position="235"/>
        <end position="258"/>
    </location>
</feature>
<dbReference type="PANTHER" id="PTHR24064">
    <property type="entry name" value="SOLUTE CARRIER FAMILY 22 MEMBER"/>
    <property type="match status" value="1"/>
</dbReference>
<dbReference type="Gene3D" id="1.20.1250.20">
    <property type="entry name" value="MFS general substrate transporter like domains"/>
    <property type="match status" value="1"/>
</dbReference>
<dbReference type="SUPFAM" id="SSF103473">
    <property type="entry name" value="MFS general substrate transporter"/>
    <property type="match status" value="1"/>
</dbReference>
<feature type="domain" description="Major facilitator superfamily (MFS) profile" evidence="6">
    <location>
        <begin position="89"/>
        <end position="431"/>
    </location>
</feature>
<organism evidence="7 8">
    <name type="scientific">Elysia crispata</name>
    <name type="common">lettuce slug</name>
    <dbReference type="NCBI Taxonomy" id="231223"/>
    <lineage>
        <taxon>Eukaryota</taxon>
        <taxon>Metazoa</taxon>
        <taxon>Spiralia</taxon>
        <taxon>Lophotrochozoa</taxon>
        <taxon>Mollusca</taxon>
        <taxon>Gastropoda</taxon>
        <taxon>Heterobranchia</taxon>
        <taxon>Euthyneura</taxon>
        <taxon>Panpulmonata</taxon>
        <taxon>Sacoglossa</taxon>
        <taxon>Placobranchoidea</taxon>
        <taxon>Plakobranchidae</taxon>
        <taxon>Elysia</taxon>
    </lineage>
</organism>
<feature type="transmembrane region" description="Helical" evidence="5">
    <location>
        <begin position="146"/>
        <end position="166"/>
    </location>
</feature>
<accession>A0AAE0XRH8</accession>
<comment type="subcellular location">
    <subcellularLocation>
        <location evidence="1">Membrane</location>
        <topology evidence="1">Multi-pass membrane protein</topology>
    </subcellularLocation>
</comment>
<feature type="transmembrane region" description="Helical" evidence="5">
    <location>
        <begin position="409"/>
        <end position="430"/>
    </location>
</feature>
<evidence type="ECO:0000256" key="3">
    <source>
        <dbReference type="ARBA" id="ARBA00022989"/>
    </source>
</evidence>
<comment type="caution">
    <text evidence="7">The sequence shown here is derived from an EMBL/GenBank/DDBJ whole genome shotgun (WGS) entry which is preliminary data.</text>
</comment>